<comment type="caution">
    <text evidence="1">The sequence shown here is derived from an EMBL/GenBank/DDBJ whole genome shotgun (WGS) entry which is preliminary data.</text>
</comment>
<dbReference type="Gene3D" id="3.40.1800.10">
    <property type="entry name" value="His-Me finger endonucleases"/>
    <property type="match status" value="1"/>
</dbReference>
<dbReference type="InterPro" id="IPR004211">
    <property type="entry name" value="Endonuclease_7"/>
</dbReference>
<keyword evidence="1" id="KW-0378">Hydrolase</keyword>
<dbReference type="Proteomes" id="UP001598300">
    <property type="component" value="Unassembled WGS sequence"/>
</dbReference>
<dbReference type="InterPro" id="IPR038563">
    <property type="entry name" value="Endonuclease_7_sf"/>
</dbReference>
<organism evidence="1 2">
    <name type="scientific">Streptomyces bacillaris</name>
    <dbReference type="NCBI Taxonomy" id="68179"/>
    <lineage>
        <taxon>Bacteria</taxon>
        <taxon>Bacillati</taxon>
        <taxon>Actinomycetota</taxon>
        <taxon>Actinomycetes</taxon>
        <taxon>Kitasatosporales</taxon>
        <taxon>Streptomycetaceae</taxon>
        <taxon>Streptomyces</taxon>
    </lineage>
</organism>
<dbReference type="RefSeq" id="WP_208623833.1">
    <property type="nucleotide sequence ID" value="NZ_JBHVRE010000013.1"/>
</dbReference>
<evidence type="ECO:0000313" key="2">
    <source>
        <dbReference type="Proteomes" id="UP001598300"/>
    </source>
</evidence>
<dbReference type="GO" id="GO:0004519">
    <property type="term" value="F:endonuclease activity"/>
    <property type="evidence" value="ECO:0007669"/>
    <property type="project" value="UniProtKB-KW"/>
</dbReference>
<keyword evidence="1" id="KW-0255">Endonuclease</keyword>
<dbReference type="InterPro" id="IPR044925">
    <property type="entry name" value="His-Me_finger_sf"/>
</dbReference>
<keyword evidence="2" id="KW-1185">Reference proteome</keyword>
<reference evidence="1 2" key="1">
    <citation type="submission" date="2024-09" db="EMBL/GenBank/DDBJ databases">
        <title>The Natural Products Discovery Center: Release of the First 8490 Sequenced Strains for Exploring Actinobacteria Biosynthetic Diversity.</title>
        <authorList>
            <person name="Kalkreuter E."/>
            <person name="Kautsar S.A."/>
            <person name="Yang D."/>
            <person name="Bader C.D."/>
            <person name="Teijaro C.N."/>
            <person name="Fluegel L."/>
            <person name="Davis C.M."/>
            <person name="Simpson J.R."/>
            <person name="Lauterbach L."/>
            <person name="Steele A.D."/>
            <person name="Gui C."/>
            <person name="Meng S."/>
            <person name="Li G."/>
            <person name="Viehrig K."/>
            <person name="Ye F."/>
            <person name="Su P."/>
            <person name="Kiefer A.F."/>
            <person name="Nichols A."/>
            <person name="Cepeda A.J."/>
            <person name="Yan W."/>
            <person name="Fan B."/>
            <person name="Jiang Y."/>
            <person name="Adhikari A."/>
            <person name="Zheng C.-J."/>
            <person name="Schuster L."/>
            <person name="Cowan T.M."/>
            <person name="Smanski M.J."/>
            <person name="Chevrette M.G."/>
            <person name="De Carvalho L.P.S."/>
            <person name="Shen B."/>
        </authorList>
    </citation>
    <scope>NUCLEOTIDE SEQUENCE [LARGE SCALE GENOMIC DNA]</scope>
    <source>
        <strain evidence="1 2">NPDC058584</strain>
    </source>
</reference>
<accession>A0ABW6DTS7</accession>
<sequence length="189" mass="21313">MACETCDTQFSYRPDKRARPRRYCSRACFGVGYSQAAQEARTKPCANCGKSFAPKVRTVSHCSRACSNVNVQRRPTTKRACAICEKPYQPTSNRQRWCVDCTGSTAGRARLIRYGVSAPQWQRMVEHFDGQCWICRAKPATALDHCHETGRVRGALCRTCNMVLHYVEHPNWWAAAKAYLEGGDDHCAT</sequence>
<keyword evidence="1" id="KW-0540">Nuclease</keyword>
<gene>
    <name evidence="1" type="ORF">ACFWR3_07550</name>
</gene>
<proteinExistence type="predicted"/>
<dbReference type="Pfam" id="PF02945">
    <property type="entry name" value="Endonuclease_7"/>
    <property type="match status" value="1"/>
</dbReference>
<evidence type="ECO:0000313" key="1">
    <source>
        <dbReference type="EMBL" id="MFD3955927.1"/>
    </source>
</evidence>
<dbReference type="SUPFAM" id="SSF54060">
    <property type="entry name" value="His-Me finger endonucleases"/>
    <property type="match status" value="1"/>
</dbReference>
<dbReference type="EMBL" id="JBHXPM010000005">
    <property type="protein sequence ID" value="MFD3955927.1"/>
    <property type="molecule type" value="Genomic_DNA"/>
</dbReference>
<name>A0ABW6DTS7_9ACTN</name>
<protein>
    <submittedName>
        <fullName evidence="1">Endonuclease domain-containing protein</fullName>
    </submittedName>
</protein>